<dbReference type="Gene3D" id="2.40.240.10">
    <property type="entry name" value="Ribosomal Protein L25, Chain P"/>
    <property type="match status" value="2"/>
</dbReference>
<dbReference type="Pfam" id="PF00749">
    <property type="entry name" value="tRNA-synt_1c"/>
    <property type="match status" value="1"/>
</dbReference>
<dbReference type="InterPro" id="IPR011035">
    <property type="entry name" value="Ribosomal_bL25/Gln-tRNA_synth"/>
</dbReference>
<dbReference type="CDD" id="cd00807">
    <property type="entry name" value="GlnRS_core"/>
    <property type="match status" value="1"/>
</dbReference>
<feature type="binding site" evidence="9">
    <location>
        <begin position="297"/>
        <end position="299"/>
    </location>
    <ligand>
        <name>ATP</name>
        <dbReference type="ChEBI" id="CHEBI:30616"/>
    </ligand>
</feature>
<dbReference type="KEGG" id="lpav:PLANPX_4898"/>
<dbReference type="Gene3D" id="3.40.50.620">
    <property type="entry name" value="HUPs"/>
    <property type="match status" value="1"/>
</dbReference>
<comment type="subcellular location">
    <subcellularLocation>
        <location evidence="9">Cytoplasm</location>
    </subcellularLocation>
</comment>
<dbReference type="PRINTS" id="PR00987">
    <property type="entry name" value="TRNASYNTHGLU"/>
</dbReference>
<dbReference type="GO" id="GO:0004819">
    <property type="term" value="F:glutamine-tRNA ligase activity"/>
    <property type="evidence" value="ECO:0007669"/>
    <property type="project" value="UniProtKB-UniRule"/>
</dbReference>
<keyword evidence="6 9" id="KW-0648">Protein biosynthesis</keyword>
<feature type="binding site" evidence="9">
    <location>
        <begin position="42"/>
        <end position="44"/>
    </location>
    <ligand>
        <name>ATP</name>
        <dbReference type="ChEBI" id="CHEBI:30616"/>
    </ligand>
</feature>
<feature type="binding site" evidence="9">
    <location>
        <position position="74"/>
    </location>
    <ligand>
        <name>L-glutamine</name>
        <dbReference type="ChEBI" id="CHEBI:58359"/>
    </ligand>
</feature>
<dbReference type="InterPro" id="IPR022861">
    <property type="entry name" value="Gln_tRNA_ligase_bac"/>
</dbReference>
<dbReference type="PANTHER" id="PTHR43097">
    <property type="entry name" value="GLUTAMINE-TRNA LIGASE"/>
    <property type="match status" value="1"/>
</dbReference>
<dbReference type="InterPro" id="IPR014729">
    <property type="entry name" value="Rossmann-like_a/b/a_fold"/>
</dbReference>
<dbReference type="GO" id="GO:0006424">
    <property type="term" value="P:glutamyl-tRNA aminoacylation"/>
    <property type="evidence" value="ECO:0007669"/>
    <property type="project" value="UniProtKB-UniRule"/>
</dbReference>
<feature type="domain" description="tRNA synthetases class I (E and Q) anti-codon binding" evidence="14">
    <location>
        <begin position="478"/>
        <end position="554"/>
    </location>
</feature>
<feature type="binding site" evidence="9">
    <location>
        <begin position="48"/>
        <end position="54"/>
    </location>
    <ligand>
        <name>ATP</name>
        <dbReference type="ChEBI" id="CHEBI:30616"/>
    </ligand>
</feature>
<comment type="similarity">
    <text evidence="1 9 10">Belongs to the class-I aminoacyl-tRNA synthetase family.</text>
</comment>
<comment type="subunit">
    <text evidence="9">Monomer.</text>
</comment>
<dbReference type="SUPFAM" id="SSF50715">
    <property type="entry name" value="Ribosomal protein L25-like"/>
    <property type="match status" value="1"/>
</dbReference>
<dbReference type="InterPro" id="IPR049437">
    <property type="entry name" value="tRNA-synt_1c_C2"/>
</dbReference>
<dbReference type="Pfam" id="PF20974">
    <property type="entry name" value="tRNA-synt_1c_C2"/>
    <property type="match status" value="1"/>
</dbReference>
<keyword evidence="16" id="KW-1185">Reference proteome</keyword>
<dbReference type="RefSeq" id="WP_152100694.1">
    <property type="nucleotide sequence ID" value="NZ_AP021861.1"/>
</dbReference>
<dbReference type="NCBIfam" id="TIGR00440">
    <property type="entry name" value="glnS"/>
    <property type="match status" value="1"/>
</dbReference>
<feature type="domain" description="Glutamyl/glutaminyl-tRNA synthetase class Ib catalytic" evidence="12">
    <location>
        <begin position="35"/>
        <end position="365"/>
    </location>
</feature>
<evidence type="ECO:0000256" key="11">
    <source>
        <dbReference type="SAM" id="MobiDB-lite"/>
    </source>
</evidence>
<dbReference type="NCBIfam" id="NF011291">
    <property type="entry name" value="PRK14703.1"/>
    <property type="match status" value="1"/>
</dbReference>
<keyword evidence="4 9" id="KW-0547">Nucleotide-binding</keyword>
<keyword evidence="7 9" id="KW-0030">Aminoacyl-tRNA synthetase</keyword>
<dbReference type="SUPFAM" id="SSF52374">
    <property type="entry name" value="Nucleotidylyl transferase"/>
    <property type="match status" value="1"/>
</dbReference>
<feature type="region of interest" description="Disordered" evidence="11">
    <location>
        <begin position="561"/>
        <end position="583"/>
    </location>
</feature>
<dbReference type="AlphaFoldDB" id="A0A5K7XL36"/>
<dbReference type="FunFam" id="3.40.50.620:FF:000037">
    <property type="entry name" value="Glutamine--tRNA ligase cytoplasmic"/>
    <property type="match status" value="1"/>
</dbReference>
<evidence type="ECO:0000256" key="5">
    <source>
        <dbReference type="ARBA" id="ARBA00022840"/>
    </source>
</evidence>
<feature type="short sequence motif" description="'KMSKS' region" evidence="9">
    <location>
        <begin position="296"/>
        <end position="300"/>
    </location>
</feature>
<dbReference type="Pfam" id="PF03950">
    <property type="entry name" value="tRNA-synt_1c_C"/>
    <property type="match status" value="1"/>
</dbReference>
<feature type="binding site" evidence="9">
    <location>
        <position position="241"/>
    </location>
    <ligand>
        <name>L-glutamine</name>
        <dbReference type="ChEBI" id="CHEBI:58359"/>
    </ligand>
</feature>
<evidence type="ECO:0000256" key="10">
    <source>
        <dbReference type="RuleBase" id="RU363037"/>
    </source>
</evidence>
<dbReference type="InterPro" id="IPR001412">
    <property type="entry name" value="aa-tRNA-synth_I_CS"/>
</dbReference>
<feature type="domain" description="Glutamyl/glutaminyl-tRNA synthetase class Ib anti-codon binding" evidence="13">
    <location>
        <begin position="368"/>
        <end position="468"/>
    </location>
</feature>
<dbReference type="GO" id="GO:0005829">
    <property type="term" value="C:cytosol"/>
    <property type="evidence" value="ECO:0007669"/>
    <property type="project" value="TreeGrafter"/>
</dbReference>
<dbReference type="InterPro" id="IPR020058">
    <property type="entry name" value="Glu/Gln-tRNA-synth_Ib_cat-dom"/>
</dbReference>
<dbReference type="InterPro" id="IPR004514">
    <property type="entry name" value="Gln-tRNA-synth"/>
</dbReference>
<dbReference type="InterPro" id="IPR000924">
    <property type="entry name" value="Glu/Gln-tRNA-synth"/>
</dbReference>
<dbReference type="FunFam" id="2.40.240.10:FF:000007">
    <property type="entry name" value="Glutamine--tRNA ligase"/>
    <property type="match status" value="1"/>
</dbReference>
<evidence type="ECO:0000256" key="3">
    <source>
        <dbReference type="ARBA" id="ARBA00022598"/>
    </source>
</evidence>
<dbReference type="PANTHER" id="PTHR43097:SF5">
    <property type="entry name" value="GLUTAMATE--TRNA LIGASE"/>
    <property type="match status" value="1"/>
</dbReference>
<accession>A0A5K7XL36</accession>
<dbReference type="PROSITE" id="PS00178">
    <property type="entry name" value="AA_TRNA_LIGASE_I"/>
    <property type="match status" value="1"/>
</dbReference>
<dbReference type="EC" id="6.1.1.18" evidence="9"/>
<dbReference type="GO" id="GO:0006425">
    <property type="term" value="P:glutaminyl-tRNA aminoacylation"/>
    <property type="evidence" value="ECO:0007669"/>
    <property type="project" value="UniProtKB-UniRule"/>
</dbReference>
<evidence type="ECO:0000256" key="7">
    <source>
        <dbReference type="ARBA" id="ARBA00023146"/>
    </source>
</evidence>
<evidence type="ECO:0000259" key="14">
    <source>
        <dbReference type="Pfam" id="PF20974"/>
    </source>
</evidence>
<dbReference type="Proteomes" id="UP000326837">
    <property type="component" value="Chromosome"/>
</dbReference>
<dbReference type="GO" id="GO:0005524">
    <property type="term" value="F:ATP binding"/>
    <property type="evidence" value="ECO:0007669"/>
    <property type="project" value="UniProtKB-UniRule"/>
</dbReference>
<evidence type="ECO:0000256" key="1">
    <source>
        <dbReference type="ARBA" id="ARBA00005594"/>
    </source>
</evidence>
<protein>
    <recommendedName>
        <fullName evidence="9">Glutamine--tRNA ligase</fullName>
        <ecNumber evidence="9">6.1.1.18</ecNumber>
    </recommendedName>
    <alternativeName>
        <fullName evidence="9">Glutaminyl-tRNA synthetase</fullName>
        <shortName evidence="9">GlnRS</shortName>
    </alternativeName>
</protein>
<dbReference type="InterPro" id="IPR050132">
    <property type="entry name" value="Gln/Glu-tRNA_Ligase"/>
</dbReference>
<dbReference type="FunFam" id="1.10.1160.10:FF:000001">
    <property type="entry name" value="Glutamine--tRNA ligase"/>
    <property type="match status" value="1"/>
</dbReference>
<evidence type="ECO:0000256" key="9">
    <source>
        <dbReference type="HAMAP-Rule" id="MF_00126"/>
    </source>
</evidence>
<dbReference type="EMBL" id="AP021861">
    <property type="protein sequence ID" value="BBO35286.1"/>
    <property type="molecule type" value="Genomic_DNA"/>
</dbReference>
<evidence type="ECO:0000313" key="16">
    <source>
        <dbReference type="Proteomes" id="UP000326837"/>
    </source>
</evidence>
<name>A0A5K7XL36_9BACT</name>
<feature type="short sequence motif" description="'HIGH' region" evidence="9">
    <location>
        <begin position="41"/>
        <end position="51"/>
    </location>
</feature>
<proteinExistence type="inferred from homology"/>
<sequence length="583" mass="66270">MSPDAPAGNDKTASRNFIQQIIDADRAAGKNAGRVHTRFPPEPNGYLHIGHAKSICLNFGLAKEFGGKFNLRFDDTNPAKEEQEYVDSIVDDVNWLIAGFGETEGFRVQGSAKTSSTEPSLLNPEPFFASDYFDQLYAWAVQLIKDGKAYVCDLTAEQMREYRGSLTAPGKDSPNRNRTVAENLDLFEQMRAGKFADASRTLRAKIDMASPNINMRDPVLYRIKRAHHHRTGDKWCIYPSYDYTHGQSDSIEGITHSICTLEFENHRPLYDWFCRELGIHHPQQIEFARLNLTYAVMSKRKLLQLVQEKHVTGWDDPRMLTIRGLRRRGYTPEAMRAFCERIGVAKFNSTIDMAWLEDAIREDLNERAPRAMGVLRPLKVVLTNLKEGETIELDAPNHPQKPEMGSRKIPLTREIYIEQEDFMEEAPKKFFRLKPEGEVRLRCAGIIKCDEVVKDAAGKVTELRCTFDPDHSRKVKGTIHWVSAPNALTAEVRLYDHLFGVENPDNAPEGKTFLDNLNPNSLEILKDAKLEPSLKKAKPGTSFQFERTGYFYVDPVDSKPGQPVFNRTSTLRDSWTKEQGTPA</sequence>
<evidence type="ECO:0000259" key="12">
    <source>
        <dbReference type="Pfam" id="PF00749"/>
    </source>
</evidence>
<keyword evidence="3 9" id="KW-0436">Ligase</keyword>
<keyword evidence="5 9" id="KW-0067">ATP-binding</keyword>
<dbReference type="InterPro" id="IPR020056">
    <property type="entry name" value="Rbsml_bL25/Gln-tRNA_synth_N"/>
</dbReference>
<keyword evidence="2 9" id="KW-0963">Cytoplasm</keyword>
<evidence type="ECO:0000313" key="15">
    <source>
        <dbReference type="EMBL" id="BBO35286.1"/>
    </source>
</evidence>
<dbReference type="HAMAP" id="MF_00126">
    <property type="entry name" value="Gln_tRNA_synth"/>
    <property type="match status" value="1"/>
</dbReference>
<evidence type="ECO:0000256" key="2">
    <source>
        <dbReference type="ARBA" id="ARBA00022490"/>
    </source>
</evidence>
<evidence type="ECO:0000256" key="4">
    <source>
        <dbReference type="ARBA" id="ARBA00022741"/>
    </source>
</evidence>
<evidence type="ECO:0000256" key="8">
    <source>
        <dbReference type="ARBA" id="ARBA00048270"/>
    </source>
</evidence>
<dbReference type="FunFam" id="3.90.800.10:FF:000001">
    <property type="entry name" value="Glutamine--tRNA ligase"/>
    <property type="match status" value="1"/>
</dbReference>
<evidence type="ECO:0000259" key="13">
    <source>
        <dbReference type="Pfam" id="PF03950"/>
    </source>
</evidence>
<reference evidence="16" key="1">
    <citation type="submission" date="2019-10" db="EMBL/GenBank/DDBJ databases">
        <title>Lacipirellula parvula gen. nov., sp. nov., representing a lineage of planctomycetes widespread in freshwater anoxic habitats, and description of the family Lacipirellulaceae.</title>
        <authorList>
            <person name="Dedysh S.N."/>
            <person name="Kulichevskaya I.S."/>
            <person name="Beletsky A.V."/>
            <person name="Rakitin A.L."/>
            <person name="Mardanov A.V."/>
            <person name="Ivanova A.A."/>
            <person name="Saltykova V.X."/>
            <person name="Rijpstra W.I.C."/>
            <person name="Sinninghe Damste J.S."/>
            <person name="Ravin N.V."/>
        </authorList>
    </citation>
    <scope>NUCLEOTIDE SEQUENCE [LARGE SCALE GENOMIC DNA]</scope>
    <source>
        <strain evidence="16">PX69</strain>
    </source>
</reference>
<gene>
    <name evidence="9" type="primary">glnS</name>
    <name evidence="15" type="ORF">PLANPX_4898</name>
</gene>
<comment type="caution">
    <text evidence="9">Lacks conserved residue(s) required for the propagation of feature annotation.</text>
</comment>
<organism evidence="15 16">
    <name type="scientific">Lacipirellula parvula</name>
    <dbReference type="NCBI Taxonomy" id="2650471"/>
    <lineage>
        <taxon>Bacteria</taxon>
        <taxon>Pseudomonadati</taxon>
        <taxon>Planctomycetota</taxon>
        <taxon>Planctomycetia</taxon>
        <taxon>Pirellulales</taxon>
        <taxon>Lacipirellulaceae</taxon>
        <taxon>Lacipirellula</taxon>
    </lineage>
</organism>
<feature type="compositionally biased region" description="Polar residues" evidence="11">
    <location>
        <begin position="565"/>
        <end position="583"/>
    </location>
</feature>
<feature type="binding site" evidence="9">
    <location>
        <begin position="289"/>
        <end position="290"/>
    </location>
    <ligand>
        <name>ATP</name>
        <dbReference type="ChEBI" id="CHEBI:30616"/>
    </ligand>
</feature>
<evidence type="ECO:0000256" key="6">
    <source>
        <dbReference type="ARBA" id="ARBA00022917"/>
    </source>
</evidence>
<comment type="catalytic activity">
    <reaction evidence="8 9">
        <text>tRNA(Gln) + L-glutamine + ATP = L-glutaminyl-tRNA(Gln) + AMP + diphosphate</text>
        <dbReference type="Rhea" id="RHEA:20121"/>
        <dbReference type="Rhea" id="RHEA-COMP:9662"/>
        <dbReference type="Rhea" id="RHEA-COMP:9681"/>
        <dbReference type="ChEBI" id="CHEBI:30616"/>
        <dbReference type="ChEBI" id="CHEBI:33019"/>
        <dbReference type="ChEBI" id="CHEBI:58359"/>
        <dbReference type="ChEBI" id="CHEBI:78442"/>
        <dbReference type="ChEBI" id="CHEBI:78521"/>
        <dbReference type="ChEBI" id="CHEBI:456215"/>
        <dbReference type="EC" id="6.1.1.18"/>
    </reaction>
</comment>
<dbReference type="InterPro" id="IPR020059">
    <property type="entry name" value="Glu/Gln-tRNA-synth_Ib_codon-bd"/>
</dbReference>
<feature type="binding site" evidence="9">
    <location>
        <position position="260"/>
    </location>
    <ligand>
        <name>ATP</name>
        <dbReference type="ChEBI" id="CHEBI:30616"/>
    </ligand>
</feature>